<organism evidence="2 3">
    <name type="scientific">Hydrogenobacter hydrogenophilus</name>
    <dbReference type="NCBI Taxonomy" id="35835"/>
    <lineage>
        <taxon>Bacteria</taxon>
        <taxon>Pseudomonadati</taxon>
        <taxon>Aquificota</taxon>
        <taxon>Aquificia</taxon>
        <taxon>Aquificales</taxon>
        <taxon>Aquificaceae</taxon>
        <taxon>Hydrogenobacter</taxon>
    </lineage>
</organism>
<protein>
    <submittedName>
        <fullName evidence="2">Predicted nucleotide-binding protein, sugar kinase/HSP70/actin superfamily</fullName>
    </submittedName>
</protein>
<sequence length="389" mass="44964">MKNNYKFMIMLRILRRNTKTANRDRSNIKVGIPKFLNIWSTHQFWVGFFEKLGVKVIFSSDTSEEQYRQYGKGRITMDSCFPVKALAGHIGELLTKEVDIIFVPMIYSLPSFLKGHVLDTLSCTRVMMAPENIKAGFTKERDEFLSKGIKYVSPFITFGEPELLPKQLYESLKSVIDVSYQEVVDAVLYGLKSLEEFDAYARSKSLEIIRWCVKENRPAILVLARPYHMDPGIGHEIDAEFQTYGYPVLWYNYLPLENWLLDWLFGQDVKAGIIKSYLDISDVWTSSYSSNTNEIIWAAKFASRFPWITGVIRLSSYECGMDQPTYTPVQKIVESRGTLFFKFGELDETKPAGSIKIRVETIAYYLEKYSTDIIQRKLKKLPPVPKELL</sequence>
<dbReference type="InterPro" id="IPR018709">
    <property type="entry name" value="CoA_activase_DUF2229"/>
</dbReference>
<dbReference type="PANTHER" id="PTHR32329">
    <property type="entry name" value="BIFUNCTIONAL PROTEIN [INCLUDES 2-HYDROXYACYL-COA DEHYDRATASE (N-TER) AND ITS ACTIVATOR DOMAIN (C_TERM)-RELATED"/>
    <property type="match status" value="1"/>
</dbReference>
<proteinExistence type="predicted"/>
<dbReference type="AlphaFoldDB" id="A0A285NV25"/>
<accession>A0A285NV25</accession>
<dbReference type="GO" id="GO:0016301">
    <property type="term" value="F:kinase activity"/>
    <property type="evidence" value="ECO:0007669"/>
    <property type="project" value="UniProtKB-KW"/>
</dbReference>
<evidence type="ECO:0000313" key="3">
    <source>
        <dbReference type="Proteomes" id="UP000218627"/>
    </source>
</evidence>
<name>A0A285NV25_9AQUI</name>
<keyword evidence="2" id="KW-0808">Transferase</keyword>
<evidence type="ECO:0000313" key="2">
    <source>
        <dbReference type="EMBL" id="SNZ11511.1"/>
    </source>
</evidence>
<keyword evidence="2" id="KW-0418">Kinase</keyword>
<dbReference type="Proteomes" id="UP000218627">
    <property type="component" value="Unassembled WGS sequence"/>
</dbReference>
<dbReference type="Pfam" id="PF09989">
    <property type="entry name" value="DUF2229"/>
    <property type="match status" value="1"/>
</dbReference>
<dbReference type="EMBL" id="OBEN01000001">
    <property type="protein sequence ID" value="SNZ11511.1"/>
    <property type="molecule type" value="Genomic_DNA"/>
</dbReference>
<gene>
    <name evidence="2" type="ORF">SAMN06265353_0259</name>
</gene>
<evidence type="ECO:0000259" key="1">
    <source>
        <dbReference type="Pfam" id="PF09989"/>
    </source>
</evidence>
<dbReference type="PANTHER" id="PTHR32329:SF2">
    <property type="entry name" value="BIFUNCTIONAL PROTEIN [INCLUDES 2-HYDROXYACYL-COA DEHYDRATASE (N-TER) AND ITS ACTIVATOR DOMAIN (C_TERM)"/>
    <property type="match status" value="1"/>
</dbReference>
<reference evidence="3" key="1">
    <citation type="submission" date="2017-09" db="EMBL/GenBank/DDBJ databases">
        <authorList>
            <person name="Varghese N."/>
            <person name="Submissions S."/>
        </authorList>
    </citation>
    <scope>NUCLEOTIDE SEQUENCE [LARGE SCALE GENOMIC DNA]</scope>
    <source>
        <strain evidence="3">DSM 2913</strain>
    </source>
</reference>
<feature type="domain" description="DUF2229" evidence="1">
    <location>
        <begin position="29"/>
        <end position="252"/>
    </location>
</feature>
<dbReference type="InterPro" id="IPR051805">
    <property type="entry name" value="Dehydratase_Activator_Redct"/>
</dbReference>
<keyword evidence="3" id="KW-1185">Reference proteome</keyword>